<evidence type="ECO:0000313" key="3">
    <source>
        <dbReference type="Proteomes" id="UP000604046"/>
    </source>
</evidence>
<dbReference type="AlphaFoldDB" id="A0A812SWB8"/>
<dbReference type="EMBL" id="CAJNDS010002494">
    <property type="protein sequence ID" value="CAE7497739.1"/>
    <property type="molecule type" value="Genomic_DNA"/>
</dbReference>
<dbReference type="Proteomes" id="UP000604046">
    <property type="component" value="Unassembled WGS sequence"/>
</dbReference>
<keyword evidence="3" id="KW-1185">Reference proteome</keyword>
<reference evidence="2" key="1">
    <citation type="submission" date="2021-02" db="EMBL/GenBank/DDBJ databases">
        <authorList>
            <person name="Dougan E. K."/>
            <person name="Rhodes N."/>
            <person name="Thang M."/>
            <person name="Chan C."/>
        </authorList>
    </citation>
    <scope>NUCLEOTIDE SEQUENCE</scope>
</reference>
<organism evidence="2 3">
    <name type="scientific">Symbiodinium natans</name>
    <dbReference type="NCBI Taxonomy" id="878477"/>
    <lineage>
        <taxon>Eukaryota</taxon>
        <taxon>Sar</taxon>
        <taxon>Alveolata</taxon>
        <taxon>Dinophyceae</taxon>
        <taxon>Suessiales</taxon>
        <taxon>Symbiodiniaceae</taxon>
        <taxon>Symbiodinium</taxon>
    </lineage>
</organism>
<dbReference type="OrthoDB" id="407874at2759"/>
<feature type="domain" description="Protein SirB1 N-terminal" evidence="1">
    <location>
        <begin position="183"/>
        <end position="337"/>
    </location>
</feature>
<dbReference type="InterPro" id="IPR032698">
    <property type="entry name" value="SirB1_N"/>
</dbReference>
<sequence length="404" mass="45346">MEALEPLLPAILSFGDREAALCAVWIQCCRERWRFGALFQVDSHAAPGARDEASMQLWQRSVDESRDGVHHSDAFTFFLERSRQDAEVREWLESEESDKLDEIVQLGANALDVLLKMETKTDARRKVAAQSAQKARIQITDAWAVERWTHLLKIEPSKAATLEEGALILSQWGYPTADVSGMRATLEKLAQRAKELGAQRRSTGLPGEDEARTMITALNQALFDEYGLEGNAENYYDPENSLLHAVLARKKGIPISLCVVWAAVARRCGLECHPLAGMPQHVLIRVPLRTSESSESAGPAAMRDLYVDAFSGGKVLVWRELVRFLYLMLGPRIQGMPEESLLSTVEISPPVQLYFRMMRNLQNIYQASADIVRFRGIEIQMRALVHLMQDSTEPRGRGYRAPGP</sequence>
<accession>A0A812SWB8</accession>
<dbReference type="PANTHER" id="PTHR31350">
    <property type="entry name" value="SI:DKEY-261L7.2"/>
    <property type="match status" value="1"/>
</dbReference>
<comment type="caution">
    <text evidence="2">The sequence shown here is derived from an EMBL/GenBank/DDBJ whole genome shotgun (WGS) entry which is preliminary data.</text>
</comment>
<evidence type="ECO:0000313" key="2">
    <source>
        <dbReference type="EMBL" id="CAE7497739.1"/>
    </source>
</evidence>
<proteinExistence type="predicted"/>
<dbReference type="PANTHER" id="PTHR31350:SF21">
    <property type="entry name" value="F-BOX ONLY PROTEIN 21"/>
    <property type="match status" value="1"/>
</dbReference>
<gene>
    <name evidence="2" type="primary">Fbxo21</name>
    <name evidence="2" type="ORF">SNAT2548_LOCUS27880</name>
</gene>
<name>A0A812SWB8_9DINO</name>
<protein>
    <submittedName>
        <fullName evidence="2">Fbxo21 protein</fullName>
    </submittedName>
</protein>
<evidence type="ECO:0000259" key="1">
    <source>
        <dbReference type="Pfam" id="PF13369"/>
    </source>
</evidence>
<dbReference type="Pfam" id="PF13369">
    <property type="entry name" value="Transglut_core2"/>
    <property type="match status" value="1"/>
</dbReference>